<evidence type="ECO:0000313" key="5">
    <source>
        <dbReference type="EMBL" id="RZF40965.1"/>
    </source>
</evidence>
<dbReference type="FunCoup" id="A0A482X4Z5">
    <property type="interactions" value="1577"/>
</dbReference>
<dbReference type="GO" id="GO:0003723">
    <property type="term" value="F:RNA binding"/>
    <property type="evidence" value="ECO:0007669"/>
    <property type="project" value="InterPro"/>
</dbReference>
<evidence type="ECO:0000259" key="4">
    <source>
        <dbReference type="SMART" id="SM01233"/>
    </source>
</evidence>
<dbReference type="STRING" id="195883.A0A482X4Z5"/>
<feature type="compositionally biased region" description="Gly residues" evidence="3">
    <location>
        <begin position="379"/>
        <end position="398"/>
    </location>
</feature>
<dbReference type="SMART" id="SM01233">
    <property type="entry name" value="HABP4_PAI-RBP1"/>
    <property type="match status" value="1"/>
</dbReference>
<feature type="region of interest" description="Disordered" evidence="3">
    <location>
        <begin position="24"/>
        <end position="453"/>
    </location>
</feature>
<organism evidence="5 6">
    <name type="scientific">Laodelphax striatellus</name>
    <name type="common">Small brown planthopper</name>
    <name type="synonym">Delphax striatella</name>
    <dbReference type="NCBI Taxonomy" id="195883"/>
    <lineage>
        <taxon>Eukaryota</taxon>
        <taxon>Metazoa</taxon>
        <taxon>Ecdysozoa</taxon>
        <taxon>Arthropoda</taxon>
        <taxon>Hexapoda</taxon>
        <taxon>Insecta</taxon>
        <taxon>Pterygota</taxon>
        <taxon>Neoptera</taxon>
        <taxon>Paraneoptera</taxon>
        <taxon>Hemiptera</taxon>
        <taxon>Auchenorrhyncha</taxon>
        <taxon>Fulgoroidea</taxon>
        <taxon>Delphacidae</taxon>
        <taxon>Criomorphinae</taxon>
        <taxon>Laodelphax</taxon>
    </lineage>
</organism>
<accession>A0A482X4Z5</accession>
<name>A0A482X4Z5_LAOST</name>
<dbReference type="Pfam" id="PF16174">
    <property type="entry name" value="IHABP4_N"/>
    <property type="match status" value="1"/>
</dbReference>
<dbReference type="EMBL" id="QKKF02017416">
    <property type="protein sequence ID" value="RZF40965.1"/>
    <property type="molecule type" value="Genomic_DNA"/>
</dbReference>
<evidence type="ECO:0000256" key="2">
    <source>
        <dbReference type="ARBA" id="ARBA00035118"/>
    </source>
</evidence>
<dbReference type="GO" id="GO:0005737">
    <property type="term" value="C:cytoplasm"/>
    <property type="evidence" value="ECO:0007669"/>
    <property type="project" value="TreeGrafter"/>
</dbReference>
<feature type="compositionally biased region" description="Gly residues" evidence="3">
    <location>
        <begin position="159"/>
        <end position="175"/>
    </location>
</feature>
<dbReference type="GO" id="GO:0006417">
    <property type="term" value="P:regulation of translation"/>
    <property type="evidence" value="ECO:0007669"/>
    <property type="project" value="UniProtKB-KW"/>
</dbReference>
<dbReference type="PANTHER" id="PTHR12299">
    <property type="entry name" value="HYALURONIC ACID-BINDING PROTEIN 4"/>
    <property type="match status" value="1"/>
</dbReference>
<dbReference type="Proteomes" id="UP000291343">
    <property type="component" value="Unassembled WGS sequence"/>
</dbReference>
<keyword evidence="6" id="KW-1185">Reference proteome</keyword>
<evidence type="ECO:0000256" key="1">
    <source>
        <dbReference type="ARBA" id="ARBA00022845"/>
    </source>
</evidence>
<feature type="compositionally biased region" description="Acidic residues" evidence="3">
    <location>
        <begin position="343"/>
        <end position="353"/>
    </location>
</feature>
<feature type="compositionally biased region" description="Basic and acidic residues" evidence="3">
    <location>
        <begin position="176"/>
        <end position="195"/>
    </location>
</feature>
<evidence type="ECO:0000313" key="6">
    <source>
        <dbReference type="Proteomes" id="UP000291343"/>
    </source>
</evidence>
<dbReference type="OrthoDB" id="6630930at2759"/>
<keyword evidence="1" id="KW-0810">Translation regulation</keyword>
<dbReference type="InterPro" id="IPR032381">
    <property type="entry name" value="IHABP4_N"/>
</dbReference>
<feature type="compositionally biased region" description="Basic and acidic residues" evidence="3">
    <location>
        <begin position="442"/>
        <end position="453"/>
    </location>
</feature>
<feature type="compositionally biased region" description="Basic and acidic residues" evidence="3">
    <location>
        <begin position="422"/>
        <end position="434"/>
    </location>
</feature>
<dbReference type="InParanoid" id="A0A482X4Z5"/>
<protein>
    <recommendedName>
        <fullName evidence="4">Hyaluronan/mRNA-binding protein domain-containing protein</fullName>
    </recommendedName>
</protein>
<dbReference type="GO" id="GO:0005634">
    <property type="term" value="C:nucleus"/>
    <property type="evidence" value="ECO:0007669"/>
    <property type="project" value="TreeGrafter"/>
</dbReference>
<feature type="compositionally biased region" description="Basic and acidic residues" evidence="3">
    <location>
        <begin position="203"/>
        <end position="216"/>
    </location>
</feature>
<dbReference type="PANTHER" id="PTHR12299:SF17">
    <property type="entry name" value="AT19571P-RELATED"/>
    <property type="match status" value="1"/>
</dbReference>
<comment type="similarity">
    <text evidence="2">Belongs to the SERBP1-HABP4 family.</text>
</comment>
<gene>
    <name evidence="5" type="ORF">LSTR_LSTR013220</name>
</gene>
<sequence length="453" mass="51184">MENAYGIGVTNRYQLFLDTEDDPLEELKRQEQEKEAKKKTKLSEKENKGKPEPKGKLPPVQRKTIKETQNLKTPDLAKNKEDFNKNKPRSTGDRPNKFNNENREERNNRKNREDKPGDYQRPVFREDRGGENRFERRDREFRTDNKEFRGDGSGEGRGRGGRGGMSGRGGMNRGGRGGERGGERGERGERADRGPPRSGRGGYDGRGKREFDRQSGSDKTGIKPVNKREGGGAHNWGSHRDEFEEVSHHQSQHNPDEEWSNEKPEEFSAETGENKESTETPRGENDESAAHIEEEQREMTLDEYKALKGNRQKPIYNLRKAGEGEDPSQWKKMYALTKKKEGEEEEEEEEYDSSDYPQRAGRQKQVLDIAYVFKDRPGRGGGGGPRGRGGRGMRGGGAPHSMPPAAHANAEGAPRPAGPGQMRDRDRGDRDGSRNSRQIAPKVDDEKDFPQLG</sequence>
<comment type="caution">
    <text evidence="5">The sequence shown here is derived from an EMBL/GenBank/DDBJ whole genome shotgun (WGS) entry which is preliminary data.</text>
</comment>
<proteinExistence type="inferred from homology"/>
<feature type="compositionally biased region" description="Basic and acidic residues" evidence="3">
    <location>
        <begin position="75"/>
        <end position="158"/>
    </location>
</feature>
<feature type="domain" description="Hyaluronan/mRNA-binding protein" evidence="4">
    <location>
        <begin position="207"/>
        <end position="324"/>
    </location>
</feature>
<feature type="compositionally biased region" description="Basic and acidic residues" evidence="3">
    <location>
        <begin position="25"/>
        <end position="55"/>
    </location>
</feature>
<dbReference type="Pfam" id="PF04774">
    <property type="entry name" value="HABP4_PAI-RBP1"/>
    <property type="match status" value="1"/>
</dbReference>
<dbReference type="InterPro" id="IPR006861">
    <property type="entry name" value="HABP4_PAIRBP1-bd"/>
</dbReference>
<dbReference type="AlphaFoldDB" id="A0A482X4Z5"/>
<evidence type="ECO:0000256" key="3">
    <source>
        <dbReference type="SAM" id="MobiDB-lite"/>
    </source>
</evidence>
<dbReference type="InterPro" id="IPR039764">
    <property type="entry name" value="HABP4/SERBP1-like"/>
</dbReference>
<reference evidence="5 6" key="1">
    <citation type="journal article" date="2017" name="Gigascience">
        <title>Genome sequence of the small brown planthopper, Laodelphax striatellus.</title>
        <authorList>
            <person name="Zhu J."/>
            <person name="Jiang F."/>
            <person name="Wang X."/>
            <person name="Yang P."/>
            <person name="Bao Y."/>
            <person name="Zhao W."/>
            <person name="Wang W."/>
            <person name="Lu H."/>
            <person name="Wang Q."/>
            <person name="Cui N."/>
            <person name="Li J."/>
            <person name="Chen X."/>
            <person name="Luo L."/>
            <person name="Yu J."/>
            <person name="Kang L."/>
            <person name="Cui F."/>
        </authorList>
    </citation>
    <scope>NUCLEOTIDE SEQUENCE [LARGE SCALE GENOMIC DNA]</scope>
    <source>
        <strain evidence="5">Lst14</strain>
    </source>
</reference>
<feature type="compositionally biased region" description="Basic and acidic residues" evidence="3">
    <location>
        <begin position="238"/>
        <end position="306"/>
    </location>
</feature>